<proteinExistence type="predicted"/>
<gene>
    <name evidence="1" type="ORF">KME15_24370</name>
</gene>
<reference evidence="1" key="1">
    <citation type="submission" date="2021-05" db="EMBL/GenBank/DDBJ databases">
        <authorList>
            <person name="Pietrasiak N."/>
            <person name="Ward R."/>
            <person name="Stajich J.E."/>
            <person name="Kurbessoian T."/>
        </authorList>
    </citation>
    <scope>NUCLEOTIDE SEQUENCE</scope>
    <source>
        <strain evidence="1">UHER 2000/2452</strain>
    </source>
</reference>
<name>A0A951QH95_9CYAN</name>
<evidence type="ECO:0000313" key="1">
    <source>
        <dbReference type="EMBL" id="MBW4661815.1"/>
    </source>
</evidence>
<protein>
    <submittedName>
        <fullName evidence="1">Uncharacterized protein</fullName>
    </submittedName>
</protein>
<organism evidence="1 2">
    <name type="scientific">Drouetiella hepatica Uher 2000/2452</name>
    <dbReference type="NCBI Taxonomy" id="904376"/>
    <lineage>
        <taxon>Bacteria</taxon>
        <taxon>Bacillati</taxon>
        <taxon>Cyanobacteriota</taxon>
        <taxon>Cyanophyceae</taxon>
        <taxon>Oculatellales</taxon>
        <taxon>Oculatellaceae</taxon>
        <taxon>Drouetiella</taxon>
    </lineage>
</organism>
<evidence type="ECO:0000313" key="2">
    <source>
        <dbReference type="Proteomes" id="UP000757435"/>
    </source>
</evidence>
<dbReference type="AlphaFoldDB" id="A0A951QH95"/>
<dbReference type="EMBL" id="JAHHHD010000046">
    <property type="protein sequence ID" value="MBW4661815.1"/>
    <property type="molecule type" value="Genomic_DNA"/>
</dbReference>
<accession>A0A951QH95</accession>
<comment type="caution">
    <text evidence="1">The sequence shown here is derived from an EMBL/GenBank/DDBJ whole genome shotgun (WGS) entry which is preliminary data.</text>
</comment>
<reference evidence="1" key="2">
    <citation type="journal article" date="2022" name="Microbiol. Resour. Announc.">
        <title>Metagenome Sequencing to Explore Phylogenomics of Terrestrial Cyanobacteria.</title>
        <authorList>
            <person name="Ward R.D."/>
            <person name="Stajich J.E."/>
            <person name="Johansen J.R."/>
            <person name="Huntemann M."/>
            <person name="Clum A."/>
            <person name="Foster B."/>
            <person name="Foster B."/>
            <person name="Roux S."/>
            <person name="Palaniappan K."/>
            <person name="Varghese N."/>
            <person name="Mukherjee S."/>
            <person name="Reddy T.B.K."/>
            <person name="Daum C."/>
            <person name="Copeland A."/>
            <person name="Chen I.A."/>
            <person name="Ivanova N.N."/>
            <person name="Kyrpides N.C."/>
            <person name="Shapiro N."/>
            <person name="Eloe-Fadrosh E.A."/>
            <person name="Pietrasiak N."/>
        </authorList>
    </citation>
    <scope>NUCLEOTIDE SEQUENCE</scope>
    <source>
        <strain evidence="1">UHER 2000/2452</strain>
    </source>
</reference>
<sequence>MAHYLLTSSSVPTLDLERSPVHLRKSNSYLNRALSLDIAIASGFLSLFHTMRSSPDRLTTKRS</sequence>
<dbReference type="Proteomes" id="UP000757435">
    <property type="component" value="Unassembled WGS sequence"/>
</dbReference>